<dbReference type="Proteomes" id="UP000887575">
    <property type="component" value="Unassembled WGS sequence"/>
</dbReference>
<feature type="signal peptide" evidence="1">
    <location>
        <begin position="1"/>
        <end position="16"/>
    </location>
</feature>
<accession>A0AAF3FLE2</accession>
<evidence type="ECO:0000313" key="3">
    <source>
        <dbReference type="WBParaSite" id="MBELARI_LOCUS796"/>
    </source>
</evidence>
<organism evidence="2 3">
    <name type="scientific">Mesorhabditis belari</name>
    <dbReference type="NCBI Taxonomy" id="2138241"/>
    <lineage>
        <taxon>Eukaryota</taxon>
        <taxon>Metazoa</taxon>
        <taxon>Ecdysozoa</taxon>
        <taxon>Nematoda</taxon>
        <taxon>Chromadorea</taxon>
        <taxon>Rhabditida</taxon>
        <taxon>Rhabditina</taxon>
        <taxon>Rhabditomorpha</taxon>
        <taxon>Rhabditoidea</taxon>
        <taxon>Rhabditidae</taxon>
        <taxon>Mesorhabditinae</taxon>
        <taxon>Mesorhabditis</taxon>
    </lineage>
</organism>
<name>A0AAF3FLE2_9BILA</name>
<sequence>MQAFILFCGFLSVSLAFQCYSDLNLNGQAPTSFQAVIDCADGCKYCAKITGKLKDSKKTISVWGCGCGGDEKDIAGRDYACTTEGTRTLKDDAGDMGKLYCCDKEKLAVEQWDSEDRQLCMVDLAHSKHRHTMVAFGSLNF</sequence>
<evidence type="ECO:0000313" key="2">
    <source>
        <dbReference type="Proteomes" id="UP000887575"/>
    </source>
</evidence>
<dbReference type="AlphaFoldDB" id="A0AAF3FLE2"/>
<proteinExistence type="predicted"/>
<reference evidence="3" key="1">
    <citation type="submission" date="2024-02" db="UniProtKB">
        <authorList>
            <consortium name="WormBaseParasite"/>
        </authorList>
    </citation>
    <scope>IDENTIFICATION</scope>
</reference>
<feature type="chain" id="PRO_5042108218" evidence="1">
    <location>
        <begin position="17"/>
        <end position="141"/>
    </location>
</feature>
<keyword evidence="1" id="KW-0732">Signal</keyword>
<protein>
    <submittedName>
        <fullName evidence="3">Uncharacterized protein</fullName>
    </submittedName>
</protein>
<evidence type="ECO:0000256" key="1">
    <source>
        <dbReference type="SAM" id="SignalP"/>
    </source>
</evidence>
<dbReference type="WBParaSite" id="MBELARI_LOCUS796">
    <property type="protein sequence ID" value="MBELARI_LOCUS796"/>
    <property type="gene ID" value="MBELARI_LOCUS796"/>
</dbReference>
<keyword evidence="2" id="KW-1185">Reference proteome</keyword>